<organism evidence="1 2">
    <name type="scientific">Handelsmanbacteria sp. (strain RIFCSPLOWO2_12_FULL_64_10)</name>
    <dbReference type="NCBI Taxonomy" id="1817868"/>
    <lineage>
        <taxon>Bacteria</taxon>
        <taxon>Candidatus Handelsmaniibacteriota</taxon>
    </lineage>
</organism>
<dbReference type="Proteomes" id="UP000178606">
    <property type="component" value="Unassembled WGS sequence"/>
</dbReference>
<dbReference type="EMBL" id="MFKF01000129">
    <property type="protein sequence ID" value="OGG53021.1"/>
    <property type="molecule type" value="Genomic_DNA"/>
</dbReference>
<accession>A0A1F6CVE7</accession>
<dbReference type="AlphaFoldDB" id="A0A1F6CVE7"/>
<evidence type="ECO:0000313" key="2">
    <source>
        <dbReference type="Proteomes" id="UP000178606"/>
    </source>
</evidence>
<reference evidence="1 2" key="1">
    <citation type="journal article" date="2016" name="Nat. Commun.">
        <title>Thousands of microbial genomes shed light on interconnected biogeochemical processes in an aquifer system.</title>
        <authorList>
            <person name="Anantharaman K."/>
            <person name="Brown C.T."/>
            <person name="Hug L.A."/>
            <person name="Sharon I."/>
            <person name="Castelle C.J."/>
            <person name="Probst A.J."/>
            <person name="Thomas B.C."/>
            <person name="Singh A."/>
            <person name="Wilkins M.J."/>
            <person name="Karaoz U."/>
            <person name="Brodie E.L."/>
            <person name="Williams K.H."/>
            <person name="Hubbard S.S."/>
            <person name="Banfield J.F."/>
        </authorList>
    </citation>
    <scope>NUCLEOTIDE SEQUENCE [LARGE SCALE GENOMIC DNA]</scope>
    <source>
        <strain evidence="2">RIFCSPLOWO2_12_FULL_64_10</strain>
    </source>
</reference>
<sequence length="313" mass="34365">MFPRLFILDGRTPKIGGPAQGWCRLQPVDFSWITSMSMAMPCNLPISCVLGVDIGWSEFRRSSAACLLSWDDRKITMSLRRFTARQQDVEHALGGIFQGQRVRVAALDGPLCSDLSVIGKYRDAEQILTRGLWRHIGKPGQSSSTNGKKLNAAANAVARLLIRWDAVEEATYDGAILPVAIAEAFPTSFLGVMLENGFKEKGRARSDSYYERLAQKRKAYSLDGLIERLLPGRNFDSDLSSITNHDDRAAIVCALTALCVSEGQYTSVGGTDGHIVLPPRRVGSLLGIQDWAWQIIGENASELPGARLVDCRP</sequence>
<evidence type="ECO:0000313" key="1">
    <source>
        <dbReference type="EMBL" id="OGG53021.1"/>
    </source>
</evidence>
<evidence type="ECO:0008006" key="3">
    <source>
        <dbReference type="Google" id="ProtNLM"/>
    </source>
</evidence>
<gene>
    <name evidence="1" type="ORF">A3F84_24550</name>
</gene>
<proteinExistence type="predicted"/>
<name>A0A1F6CVE7_HANXR</name>
<protein>
    <recommendedName>
        <fullName evidence="3">DUF429 domain-containing protein</fullName>
    </recommendedName>
</protein>
<comment type="caution">
    <text evidence="1">The sequence shown here is derived from an EMBL/GenBank/DDBJ whole genome shotgun (WGS) entry which is preliminary data.</text>
</comment>